<protein>
    <submittedName>
        <fullName evidence="1">Uncharacterized protein</fullName>
    </submittedName>
</protein>
<keyword evidence="2" id="KW-1185">Reference proteome</keyword>
<name>A0A0B1S844_OESDE</name>
<evidence type="ECO:0000313" key="1">
    <source>
        <dbReference type="EMBL" id="KHJ81488.1"/>
    </source>
</evidence>
<dbReference type="Proteomes" id="UP000053660">
    <property type="component" value="Unassembled WGS sequence"/>
</dbReference>
<sequence length="29" mass="3663">MFPSFFMIFNITYWWRYLTPYLAVQAQLD</sequence>
<gene>
    <name evidence="1" type="ORF">OESDEN_18826</name>
</gene>
<evidence type="ECO:0000313" key="2">
    <source>
        <dbReference type="Proteomes" id="UP000053660"/>
    </source>
</evidence>
<accession>A0A0B1S844</accession>
<proteinExistence type="predicted"/>
<dbReference type="EMBL" id="KN589161">
    <property type="protein sequence ID" value="KHJ81488.1"/>
    <property type="molecule type" value="Genomic_DNA"/>
</dbReference>
<dbReference type="AlphaFoldDB" id="A0A0B1S844"/>
<reference evidence="1 2" key="1">
    <citation type="submission" date="2014-03" db="EMBL/GenBank/DDBJ databases">
        <title>Draft genome of the hookworm Oesophagostomum dentatum.</title>
        <authorList>
            <person name="Mitreva M."/>
        </authorList>
    </citation>
    <scope>NUCLEOTIDE SEQUENCE [LARGE SCALE GENOMIC DNA]</scope>
    <source>
        <strain evidence="1 2">OD-Hann</strain>
    </source>
</reference>
<organism evidence="1 2">
    <name type="scientific">Oesophagostomum dentatum</name>
    <name type="common">Nodular worm</name>
    <dbReference type="NCBI Taxonomy" id="61180"/>
    <lineage>
        <taxon>Eukaryota</taxon>
        <taxon>Metazoa</taxon>
        <taxon>Ecdysozoa</taxon>
        <taxon>Nematoda</taxon>
        <taxon>Chromadorea</taxon>
        <taxon>Rhabditida</taxon>
        <taxon>Rhabditina</taxon>
        <taxon>Rhabditomorpha</taxon>
        <taxon>Strongyloidea</taxon>
        <taxon>Strongylidae</taxon>
        <taxon>Oesophagostomum</taxon>
    </lineage>
</organism>